<sequence>MGRVLSLDPLGRLLLLLLPTCAGCRSPSPLHPRRTATPVATRLLLPPAPPAAASPHLRAARRATRRSCSRAAASLHRRPSPPPPAPSQYILLDPTVELKHRAARIAAGEELPPLRGRTHTHHLSWDERYIPYI</sequence>
<evidence type="ECO:0000313" key="3">
    <source>
        <dbReference type="EMBL" id="WVZ98443.1"/>
    </source>
</evidence>
<gene>
    <name evidence="3" type="ORF">U9M48_043886</name>
</gene>
<dbReference type="AlphaFoldDB" id="A0AAQ3XGX8"/>
<accession>A0AAQ3XGX8</accession>
<dbReference type="EMBL" id="CP144754">
    <property type="protein sequence ID" value="WVZ98443.1"/>
    <property type="molecule type" value="Genomic_DNA"/>
</dbReference>
<keyword evidence="4" id="KW-1185">Reference proteome</keyword>
<organism evidence="3 4">
    <name type="scientific">Paspalum notatum var. saurae</name>
    <dbReference type="NCBI Taxonomy" id="547442"/>
    <lineage>
        <taxon>Eukaryota</taxon>
        <taxon>Viridiplantae</taxon>
        <taxon>Streptophyta</taxon>
        <taxon>Embryophyta</taxon>
        <taxon>Tracheophyta</taxon>
        <taxon>Spermatophyta</taxon>
        <taxon>Magnoliopsida</taxon>
        <taxon>Liliopsida</taxon>
        <taxon>Poales</taxon>
        <taxon>Poaceae</taxon>
        <taxon>PACMAD clade</taxon>
        <taxon>Panicoideae</taxon>
        <taxon>Andropogonodae</taxon>
        <taxon>Paspaleae</taxon>
        <taxon>Paspalinae</taxon>
        <taxon>Paspalum</taxon>
    </lineage>
</organism>
<keyword evidence="2" id="KW-0732">Signal</keyword>
<feature type="chain" id="PRO_5042864991" evidence="2">
    <location>
        <begin position="25"/>
        <end position="133"/>
    </location>
</feature>
<protein>
    <submittedName>
        <fullName evidence="3">Uncharacterized protein</fullName>
    </submittedName>
</protein>
<evidence type="ECO:0000256" key="1">
    <source>
        <dbReference type="SAM" id="MobiDB-lite"/>
    </source>
</evidence>
<feature type="signal peptide" evidence="2">
    <location>
        <begin position="1"/>
        <end position="24"/>
    </location>
</feature>
<evidence type="ECO:0000256" key="2">
    <source>
        <dbReference type="SAM" id="SignalP"/>
    </source>
</evidence>
<name>A0AAQ3XGX8_PASNO</name>
<evidence type="ECO:0000313" key="4">
    <source>
        <dbReference type="Proteomes" id="UP001341281"/>
    </source>
</evidence>
<reference evidence="3 4" key="1">
    <citation type="submission" date="2024-02" db="EMBL/GenBank/DDBJ databases">
        <title>High-quality chromosome-scale genome assembly of Pensacola bahiagrass (Paspalum notatum Flugge var. saurae).</title>
        <authorList>
            <person name="Vega J.M."/>
            <person name="Podio M."/>
            <person name="Orjuela J."/>
            <person name="Siena L.A."/>
            <person name="Pessino S.C."/>
            <person name="Combes M.C."/>
            <person name="Mariac C."/>
            <person name="Albertini E."/>
            <person name="Pupilli F."/>
            <person name="Ortiz J.P.A."/>
            <person name="Leblanc O."/>
        </authorList>
    </citation>
    <scope>NUCLEOTIDE SEQUENCE [LARGE SCALE GENOMIC DNA]</scope>
    <source>
        <strain evidence="3">R1</strain>
        <tissue evidence="3">Leaf</tissue>
    </source>
</reference>
<dbReference type="Proteomes" id="UP001341281">
    <property type="component" value="Chromosome 10"/>
</dbReference>
<feature type="region of interest" description="Disordered" evidence="1">
    <location>
        <begin position="62"/>
        <end position="87"/>
    </location>
</feature>
<proteinExistence type="predicted"/>